<dbReference type="PANTHER" id="PTHR47505">
    <property type="entry name" value="DNA UTILIZATION PROTEIN YHGH"/>
    <property type="match status" value="1"/>
</dbReference>
<dbReference type="OrthoDB" id="9779910at2"/>
<dbReference type="InterPro" id="IPR051910">
    <property type="entry name" value="ComF/GntX_DNA_util-trans"/>
</dbReference>
<evidence type="ECO:0000313" key="5">
    <source>
        <dbReference type="Proteomes" id="UP000315673"/>
    </source>
</evidence>
<gene>
    <name evidence="4" type="ORF">FPZ24_07605</name>
</gene>
<organism evidence="4 5">
    <name type="scientific">Sphingomonas panacisoli</name>
    <dbReference type="NCBI Taxonomy" id="1813879"/>
    <lineage>
        <taxon>Bacteria</taxon>
        <taxon>Pseudomonadati</taxon>
        <taxon>Pseudomonadota</taxon>
        <taxon>Alphaproteobacteria</taxon>
        <taxon>Sphingomonadales</taxon>
        <taxon>Sphingomonadaceae</taxon>
        <taxon>Sphingomonas</taxon>
    </lineage>
</organism>
<name>A0A5B8LJP6_9SPHN</name>
<reference evidence="4 5" key="1">
    <citation type="submission" date="2019-07" db="EMBL/GenBank/DDBJ databases">
        <title>Full genome sequence of Sphingomonas sp. 4R-6-7(HKS19).</title>
        <authorList>
            <person name="Im W.-T."/>
        </authorList>
    </citation>
    <scope>NUCLEOTIDE SEQUENCE [LARGE SCALE GENOMIC DNA]</scope>
    <source>
        <strain evidence="4 5">HKS19</strain>
    </source>
</reference>
<evidence type="ECO:0000259" key="3">
    <source>
        <dbReference type="Pfam" id="PF18912"/>
    </source>
</evidence>
<dbReference type="InterPro" id="IPR044005">
    <property type="entry name" value="DZR_2"/>
</dbReference>
<evidence type="ECO:0000256" key="1">
    <source>
        <dbReference type="ARBA" id="ARBA00008007"/>
    </source>
</evidence>
<dbReference type="Pfam" id="PF18912">
    <property type="entry name" value="DZR_2"/>
    <property type="match status" value="1"/>
</dbReference>
<dbReference type="Pfam" id="PF00156">
    <property type="entry name" value="Pribosyltran"/>
    <property type="match status" value="1"/>
</dbReference>
<dbReference type="RefSeq" id="WP_146570725.1">
    <property type="nucleotide sequence ID" value="NZ_CP042306.1"/>
</dbReference>
<dbReference type="PANTHER" id="PTHR47505:SF1">
    <property type="entry name" value="DNA UTILIZATION PROTEIN YHGH"/>
    <property type="match status" value="1"/>
</dbReference>
<dbReference type="Gene3D" id="3.40.50.2020">
    <property type="match status" value="1"/>
</dbReference>
<feature type="domain" description="Phosphoribosyltransferase" evidence="2">
    <location>
        <begin position="142"/>
        <end position="231"/>
    </location>
</feature>
<keyword evidence="5" id="KW-1185">Reference proteome</keyword>
<evidence type="ECO:0000259" key="2">
    <source>
        <dbReference type="Pfam" id="PF00156"/>
    </source>
</evidence>
<dbReference type="InterPro" id="IPR000836">
    <property type="entry name" value="PRTase_dom"/>
</dbReference>
<evidence type="ECO:0000313" key="4">
    <source>
        <dbReference type="EMBL" id="QDZ07360.1"/>
    </source>
</evidence>
<dbReference type="SUPFAM" id="SSF53271">
    <property type="entry name" value="PRTase-like"/>
    <property type="match status" value="1"/>
</dbReference>
<dbReference type="Proteomes" id="UP000315673">
    <property type="component" value="Chromosome"/>
</dbReference>
<feature type="domain" description="Double zinc ribbon" evidence="3">
    <location>
        <begin position="12"/>
        <end position="69"/>
    </location>
</feature>
<dbReference type="AlphaFoldDB" id="A0A5B8LJP6"/>
<dbReference type="CDD" id="cd06223">
    <property type="entry name" value="PRTases_typeI"/>
    <property type="match status" value="1"/>
</dbReference>
<dbReference type="KEGG" id="spai:FPZ24_07605"/>
<dbReference type="EMBL" id="CP042306">
    <property type="protein sequence ID" value="QDZ07360.1"/>
    <property type="molecule type" value="Genomic_DNA"/>
</dbReference>
<dbReference type="InterPro" id="IPR029057">
    <property type="entry name" value="PRTase-like"/>
</dbReference>
<comment type="similarity">
    <text evidence="1">Belongs to the ComF/GntX family.</text>
</comment>
<sequence>MGFRDLLGDTIALALPPRCPGCGAVVRGDHRFCVDCWASLEFIGPPWCATCNMPFAIDRGDDAQCAACLAGAPHHSGARAAVAYGPVARTLALRLKYGGRLAFATTAARLMARHLPADADVLVPVPLHRWRLWGRGFNQAALIADKLARGSGVGSDPFVLARSRRTPALRGMNPHQRRLAVRAAFMVTGAERVKGRHVVLVDDVYTSGATADACTRALLGVGAKKVTILCWARVIGEAID</sequence>
<accession>A0A5B8LJP6</accession>
<protein>
    <submittedName>
        <fullName evidence="4">ComF family protein</fullName>
    </submittedName>
</protein>
<proteinExistence type="inferred from homology"/>